<feature type="transmembrane region" description="Helical" evidence="4">
    <location>
        <begin position="36"/>
        <end position="58"/>
    </location>
</feature>
<dbReference type="InterPro" id="IPR044666">
    <property type="entry name" value="Cyclophilin_A-like"/>
</dbReference>
<dbReference type="InterPro" id="IPR002130">
    <property type="entry name" value="Cyclophilin-type_PPIase_dom"/>
</dbReference>
<dbReference type="Gene3D" id="2.40.100.10">
    <property type="entry name" value="Cyclophilin-like"/>
    <property type="match status" value="1"/>
</dbReference>
<evidence type="ECO:0000256" key="3">
    <source>
        <dbReference type="SAM" id="MobiDB-lite"/>
    </source>
</evidence>
<evidence type="ECO:0000313" key="7">
    <source>
        <dbReference type="Proteomes" id="UP000450000"/>
    </source>
</evidence>
<keyword evidence="2 6" id="KW-0413">Isomerase</keyword>
<dbReference type="Proteomes" id="UP000450000">
    <property type="component" value="Unassembled WGS sequence"/>
</dbReference>
<proteinExistence type="inferred from homology"/>
<dbReference type="EC" id="5.2.1.8" evidence="2"/>
<organism evidence="6 7">
    <name type="scientific">Streptomyces kaniharaensis</name>
    <dbReference type="NCBI Taxonomy" id="212423"/>
    <lineage>
        <taxon>Bacteria</taxon>
        <taxon>Bacillati</taxon>
        <taxon>Actinomycetota</taxon>
        <taxon>Actinomycetes</taxon>
        <taxon>Kitasatosporales</taxon>
        <taxon>Streptomycetaceae</taxon>
        <taxon>Streptomyces</taxon>
    </lineage>
</organism>
<evidence type="ECO:0000259" key="5">
    <source>
        <dbReference type="PROSITE" id="PS50072"/>
    </source>
</evidence>
<keyword evidence="2" id="KW-0697">Rotamase</keyword>
<keyword evidence="4" id="KW-0812">Transmembrane</keyword>
<comment type="similarity">
    <text evidence="2">Belongs to the cyclophilin-type PPIase family.</text>
</comment>
<gene>
    <name evidence="6" type="ORF">F7Q99_03670</name>
</gene>
<keyword evidence="4" id="KW-0472">Membrane</keyword>
<name>A0A6N7KJ73_9ACTN</name>
<dbReference type="Pfam" id="PF00160">
    <property type="entry name" value="Pro_isomerase"/>
    <property type="match status" value="1"/>
</dbReference>
<dbReference type="AlphaFoldDB" id="A0A6N7KJ73"/>
<dbReference type="RefSeq" id="WP_326846221.1">
    <property type="nucleotide sequence ID" value="NZ_WBOF01000001.1"/>
</dbReference>
<evidence type="ECO:0000313" key="6">
    <source>
        <dbReference type="EMBL" id="MQS11411.1"/>
    </source>
</evidence>
<evidence type="ECO:0000256" key="4">
    <source>
        <dbReference type="SAM" id="Phobius"/>
    </source>
</evidence>
<reference evidence="6 7" key="1">
    <citation type="submission" date="2019-09" db="EMBL/GenBank/DDBJ databases">
        <title>Genome Sequences of Streptomyces kaniharaensis ATCC 21070.</title>
        <authorList>
            <person name="Zhu W."/>
            <person name="De Crecy-Lagard V."/>
            <person name="Richards N.G."/>
        </authorList>
    </citation>
    <scope>NUCLEOTIDE SEQUENCE [LARGE SCALE GENOMIC DNA]</scope>
    <source>
        <strain evidence="6 7">SF-557</strain>
    </source>
</reference>
<dbReference type="PROSITE" id="PS50072">
    <property type="entry name" value="CSA_PPIASE_2"/>
    <property type="match status" value="1"/>
</dbReference>
<dbReference type="EMBL" id="WBOF01000001">
    <property type="protein sequence ID" value="MQS11411.1"/>
    <property type="molecule type" value="Genomic_DNA"/>
</dbReference>
<dbReference type="CDD" id="cd00317">
    <property type="entry name" value="cyclophilin"/>
    <property type="match status" value="1"/>
</dbReference>
<comment type="catalytic activity">
    <reaction evidence="2">
        <text>[protein]-peptidylproline (omega=180) = [protein]-peptidylproline (omega=0)</text>
        <dbReference type="Rhea" id="RHEA:16237"/>
        <dbReference type="Rhea" id="RHEA-COMP:10747"/>
        <dbReference type="Rhea" id="RHEA-COMP:10748"/>
        <dbReference type="ChEBI" id="CHEBI:83833"/>
        <dbReference type="ChEBI" id="CHEBI:83834"/>
        <dbReference type="EC" id="5.2.1.8"/>
    </reaction>
</comment>
<protein>
    <recommendedName>
        <fullName evidence="2">Peptidyl-prolyl cis-trans isomerase</fullName>
        <shortName evidence="2">PPIase</shortName>
        <ecNumber evidence="2">5.2.1.8</ecNumber>
    </recommendedName>
</protein>
<sequence length="284" mass="29522">MVSSEQRRRQLAREKYERQMERRVAAQAARRRRNTILGASLAVVVLAGGGALIGTGAFSSDDKDKKDTAAAQAAPTQPVPSDVTQPPAPTRKPVEGCADPAAGAPNKKQWQAEPAMTIDAGGAYTATLDTNCGKVTIALDAAKAPHTVNSFAFLSGEQYFDHTKCHRLTTAGIFVLQCGDPTASAILPGGTGGPGYKFADENLTGATYPAGTVAMANSGPGTNGSQFFLVYKDTQLDPKYTPFGKITGGLDVLQKIAAAGTLEGRPDGHPMADVTLNSVTTAKG</sequence>
<feature type="region of interest" description="Disordered" evidence="3">
    <location>
        <begin position="57"/>
        <end position="112"/>
    </location>
</feature>
<keyword evidence="7" id="KW-1185">Reference proteome</keyword>
<comment type="function">
    <text evidence="1 2">PPIases accelerate the folding of proteins. It catalyzes the cis-trans isomerization of proline imidic peptide bonds in oligopeptides.</text>
</comment>
<keyword evidence="4" id="KW-1133">Transmembrane helix</keyword>
<comment type="caution">
    <text evidence="6">The sequence shown here is derived from an EMBL/GenBank/DDBJ whole genome shotgun (WGS) entry which is preliminary data.</text>
</comment>
<evidence type="ECO:0000256" key="1">
    <source>
        <dbReference type="ARBA" id="ARBA00002388"/>
    </source>
</evidence>
<evidence type="ECO:0000256" key="2">
    <source>
        <dbReference type="RuleBase" id="RU363019"/>
    </source>
</evidence>
<dbReference type="PANTHER" id="PTHR45625">
    <property type="entry name" value="PEPTIDYL-PROLYL CIS-TRANS ISOMERASE-RELATED"/>
    <property type="match status" value="1"/>
</dbReference>
<dbReference type="InterPro" id="IPR029000">
    <property type="entry name" value="Cyclophilin-like_dom_sf"/>
</dbReference>
<accession>A0A6N7KJ73</accession>
<dbReference type="PANTHER" id="PTHR45625:SF3">
    <property type="entry name" value="PEPTIDYL-PROLYL CIS-TRANS ISOMERASE B-RELATED"/>
    <property type="match status" value="1"/>
</dbReference>
<feature type="domain" description="PPIase cyclophilin-type" evidence="5">
    <location>
        <begin position="133"/>
        <end position="281"/>
    </location>
</feature>
<dbReference type="GO" id="GO:0003755">
    <property type="term" value="F:peptidyl-prolyl cis-trans isomerase activity"/>
    <property type="evidence" value="ECO:0007669"/>
    <property type="project" value="UniProtKB-UniRule"/>
</dbReference>
<dbReference type="SUPFAM" id="SSF50891">
    <property type="entry name" value="Cyclophilin-like"/>
    <property type="match status" value="1"/>
</dbReference>
<dbReference type="PRINTS" id="PR00153">
    <property type="entry name" value="CSAPPISMRASE"/>
</dbReference>